<sequence>MRILVTNDDGINAPGLAVAEAIAAAIAGPDGEVWVVAPAFEQSGVSHAISFVRPMRIERFGTHRFAVEGSPADCVLAGLGDVMADCPPDLVLSGVNKGHNVAEDTLYSGTVGAAMEAAMHGHKAIAMSQYFGPDNRGAPDEFLAARNLATGIIGNLLAKAAWADNRYGVFYNINFPPVGDMADVKGCKATFQGHRPEPSFGVIPQEAPNMRRYLWLGHGKGNAQTEPGSDSRECLNGYATVTPLRADLTARDALPALEAALGD</sequence>
<keyword evidence="3 7" id="KW-0963">Cytoplasm</keyword>
<keyword evidence="6 7" id="KW-0378">Hydrolase</keyword>
<dbReference type="GO" id="GO:0005737">
    <property type="term" value="C:cytoplasm"/>
    <property type="evidence" value="ECO:0007669"/>
    <property type="project" value="UniProtKB-SubCell"/>
</dbReference>
<keyword evidence="4 7" id="KW-0479">Metal-binding</keyword>
<comment type="function">
    <text evidence="7">Nucleotidase that shows phosphatase activity on nucleoside 5'-monophosphates.</text>
</comment>
<comment type="cofactor">
    <cofactor evidence="7">
        <name>a divalent metal cation</name>
        <dbReference type="ChEBI" id="CHEBI:60240"/>
    </cofactor>
    <text evidence="7">Binds 1 divalent metal cation per subunit.</text>
</comment>
<dbReference type="NCBIfam" id="NF001490">
    <property type="entry name" value="PRK00346.1-4"/>
    <property type="match status" value="1"/>
</dbReference>
<proteinExistence type="inferred from homology"/>
<evidence type="ECO:0000259" key="8">
    <source>
        <dbReference type="Pfam" id="PF01975"/>
    </source>
</evidence>
<dbReference type="GO" id="GO:0000166">
    <property type="term" value="F:nucleotide binding"/>
    <property type="evidence" value="ECO:0007669"/>
    <property type="project" value="UniProtKB-KW"/>
</dbReference>
<evidence type="ECO:0000256" key="3">
    <source>
        <dbReference type="ARBA" id="ARBA00022490"/>
    </source>
</evidence>
<evidence type="ECO:0000256" key="2">
    <source>
        <dbReference type="ARBA" id="ARBA00011062"/>
    </source>
</evidence>
<comment type="subcellular location">
    <subcellularLocation>
        <location evidence="7">Cytoplasm</location>
    </subcellularLocation>
</comment>
<evidence type="ECO:0000256" key="6">
    <source>
        <dbReference type="ARBA" id="ARBA00022801"/>
    </source>
</evidence>
<reference evidence="9 10" key="1">
    <citation type="submission" date="2019-12" db="EMBL/GenBank/DDBJ databases">
        <title>Complete genome sequence of Algicella marina strain 9Alg 56(T) isolated from the red alga Tichocarpus crinitus.</title>
        <authorList>
            <person name="Kim S.-G."/>
            <person name="Nedashkovskaya O.I."/>
        </authorList>
    </citation>
    <scope>NUCLEOTIDE SEQUENCE [LARGE SCALE GENOMIC DNA]</scope>
    <source>
        <strain evidence="9 10">9Alg 56</strain>
    </source>
</reference>
<accession>A0A6P1SYT7</accession>
<gene>
    <name evidence="7 9" type="primary">surE</name>
    <name evidence="9" type="ORF">GO499_05560</name>
</gene>
<evidence type="ECO:0000256" key="4">
    <source>
        <dbReference type="ARBA" id="ARBA00022723"/>
    </source>
</evidence>
<keyword evidence="10" id="KW-1185">Reference proteome</keyword>
<dbReference type="InterPro" id="IPR036523">
    <property type="entry name" value="SurE-like_sf"/>
</dbReference>
<evidence type="ECO:0000256" key="5">
    <source>
        <dbReference type="ARBA" id="ARBA00022741"/>
    </source>
</evidence>
<dbReference type="HAMAP" id="MF_00060">
    <property type="entry name" value="SurE"/>
    <property type="match status" value="1"/>
</dbReference>
<dbReference type="InterPro" id="IPR030048">
    <property type="entry name" value="SurE"/>
</dbReference>
<dbReference type="EMBL" id="CP046620">
    <property type="protein sequence ID" value="QHQ34695.1"/>
    <property type="molecule type" value="Genomic_DNA"/>
</dbReference>
<comment type="catalytic activity">
    <reaction evidence="1 7">
        <text>a ribonucleoside 5'-phosphate + H2O = a ribonucleoside + phosphate</text>
        <dbReference type="Rhea" id="RHEA:12484"/>
        <dbReference type="ChEBI" id="CHEBI:15377"/>
        <dbReference type="ChEBI" id="CHEBI:18254"/>
        <dbReference type="ChEBI" id="CHEBI:43474"/>
        <dbReference type="ChEBI" id="CHEBI:58043"/>
        <dbReference type="EC" id="3.1.3.5"/>
    </reaction>
</comment>
<evidence type="ECO:0000256" key="7">
    <source>
        <dbReference type="HAMAP-Rule" id="MF_00060"/>
    </source>
</evidence>
<dbReference type="InterPro" id="IPR002828">
    <property type="entry name" value="SurE-like_Pase/nucleotidase"/>
</dbReference>
<feature type="binding site" evidence="7">
    <location>
        <position position="43"/>
    </location>
    <ligand>
        <name>a divalent metal cation</name>
        <dbReference type="ChEBI" id="CHEBI:60240"/>
    </ligand>
</feature>
<comment type="similarity">
    <text evidence="2 7">Belongs to the SurE nucleotidase family.</text>
</comment>
<dbReference type="GO" id="GO:0004309">
    <property type="term" value="F:exopolyphosphatase activity"/>
    <property type="evidence" value="ECO:0007669"/>
    <property type="project" value="TreeGrafter"/>
</dbReference>
<evidence type="ECO:0000313" key="10">
    <source>
        <dbReference type="Proteomes" id="UP000464495"/>
    </source>
</evidence>
<protein>
    <recommendedName>
        <fullName evidence="7">5'-nucleotidase SurE</fullName>
        <ecNumber evidence="7">3.1.3.5</ecNumber>
    </recommendedName>
    <alternativeName>
        <fullName evidence="7">Nucleoside 5'-monophosphate phosphohydrolase</fullName>
    </alternativeName>
</protein>
<feature type="binding site" evidence="7">
    <location>
        <position position="9"/>
    </location>
    <ligand>
        <name>a divalent metal cation</name>
        <dbReference type="ChEBI" id="CHEBI:60240"/>
    </ligand>
</feature>
<name>A0A6P1SYT7_9RHOB</name>
<evidence type="ECO:0000313" key="9">
    <source>
        <dbReference type="EMBL" id="QHQ34695.1"/>
    </source>
</evidence>
<keyword evidence="5 7" id="KW-0547">Nucleotide-binding</keyword>
<dbReference type="Gene3D" id="3.40.1210.10">
    <property type="entry name" value="Survival protein SurE-like phosphatase/nucleotidase"/>
    <property type="match status" value="1"/>
</dbReference>
<dbReference type="Proteomes" id="UP000464495">
    <property type="component" value="Chromosome"/>
</dbReference>
<feature type="binding site" evidence="7">
    <location>
        <position position="8"/>
    </location>
    <ligand>
        <name>a divalent metal cation</name>
        <dbReference type="ChEBI" id="CHEBI:60240"/>
    </ligand>
</feature>
<organism evidence="9 10">
    <name type="scientific">Algicella marina</name>
    <dbReference type="NCBI Taxonomy" id="2683284"/>
    <lineage>
        <taxon>Bacteria</taxon>
        <taxon>Pseudomonadati</taxon>
        <taxon>Pseudomonadota</taxon>
        <taxon>Alphaproteobacteria</taxon>
        <taxon>Rhodobacterales</taxon>
        <taxon>Paracoccaceae</taxon>
        <taxon>Algicella</taxon>
    </lineage>
</organism>
<feature type="domain" description="Survival protein SurE-like phosphatase/nucleotidase" evidence="8">
    <location>
        <begin position="3"/>
        <end position="195"/>
    </location>
</feature>
<evidence type="ECO:0000256" key="1">
    <source>
        <dbReference type="ARBA" id="ARBA00000815"/>
    </source>
</evidence>
<dbReference type="KEGG" id="amaq:GO499_05560"/>
<dbReference type="GO" id="GO:0046872">
    <property type="term" value="F:metal ion binding"/>
    <property type="evidence" value="ECO:0007669"/>
    <property type="project" value="UniProtKB-UniRule"/>
</dbReference>
<dbReference type="GO" id="GO:0008254">
    <property type="term" value="F:3'-nucleotidase activity"/>
    <property type="evidence" value="ECO:0007669"/>
    <property type="project" value="TreeGrafter"/>
</dbReference>
<dbReference type="NCBIfam" id="TIGR00087">
    <property type="entry name" value="surE"/>
    <property type="match status" value="1"/>
</dbReference>
<dbReference type="PANTHER" id="PTHR30457:SF12">
    <property type="entry name" value="5'_3'-NUCLEOTIDASE SURE"/>
    <property type="match status" value="1"/>
</dbReference>
<dbReference type="PANTHER" id="PTHR30457">
    <property type="entry name" value="5'-NUCLEOTIDASE SURE"/>
    <property type="match status" value="1"/>
</dbReference>
<feature type="binding site" evidence="7">
    <location>
        <position position="96"/>
    </location>
    <ligand>
        <name>a divalent metal cation</name>
        <dbReference type="ChEBI" id="CHEBI:60240"/>
    </ligand>
</feature>
<dbReference type="Pfam" id="PF01975">
    <property type="entry name" value="SurE"/>
    <property type="match status" value="1"/>
</dbReference>
<dbReference type="SUPFAM" id="SSF64167">
    <property type="entry name" value="SurE-like"/>
    <property type="match status" value="1"/>
</dbReference>
<dbReference type="GO" id="GO:0008253">
    <property type="term" value="F:5'-nucleotidase activity"/>
    <property type="evidence" value="ECO:0007669"/>
    <property type="project" value="UniProtKB-UniRule"/>
</dbReference>
<dbReference type="RefSeq" id="WP_161861264.1">
    <property type="nucleotide sequence ID" value="NZ_CP046620.1"/>
</dbReference>
<dbReference type="EC" id="3.1.3.5" evidence="7"/>
<dbReference type="AlphaFoldDB" id="A0A6P1SYT7"/>